<feature type="region of interest" description="Disordered" evidence="1">
    <location>
        <begin position="161"/>
        <end position="191"/>
    </location>
</feature>
<evidence type="ECO:0000256" key="1">
    <source>
        <dbReference type="SAM" id="MobiDB-lite"/>
    </source>
</evidence>
<sequence length="304" mass="34324">MTQPPFFSFHLTSVCRMMAFICVFMMLVGCETAQRQTLLKQTGGLIKRSGEAIQDLSQTSVQSSQRNHSQNREINQLFAQPYIDPLTQYLERNRHRKELNSELNSVRAERDRRCAAIAERFNNQTLTPANLNRYRAGYLYSCPNDVNAYAQRLAASIPQDATQKASAQNMDATQATNTLSSPSRTDSPPSNTDALKECYLLVSIRNYHEALTMCQPLAEQNDVAAQTQMARVHYALENYDQTLHWANRAAPRSAEAAYLLGQLHQKGHGTHTDLRQASLWYQRASSMGHTKAQQALNALEEKPE</sequence>
<evidence type="ECO:0008006" key="5">
    <source>
        <dbReference type="Google" id="ProtNLM"/>
    </source>
</evidence>
<keyword evidence="2" id="KW-0472">Membrane</keyword>
<protein>
    <recommendedName>
        <fullName evidence="5">Sel1 repeat family protein</fullName>
    </recommendedName>
</protein>
<keyword evidence="4" id="KW-1185">Reference proteome</keyword>
<feature type="transmembrane region" description="Helical" evidence="2">
    <location>
        <begin position="6"/>
        <end position="30"/>
    </location>
</feature>
<dbReference type="InterPro" id="IPR006597">
    <property type="entry name" value="Sel1-like"/>
</dbReference>
<keyword evidence="2" id="KW-0812">Transmembrane</keyword>
<dbReference type="SMART" id="SM00671">
    <property type="entry name" value="SEL1"/>
    <property type="match status" value="1"/>
</dbReference>
<dbReference type="InterPro" id="IPR011990">
    <property type="entry name" value="TPR-like_helical_dom_sf"/>
</dbReference>
<evidence type="ECO:0000313" key="3">
    <source>
        <dbReference type="EMBL" id="RAU16633.1"/>
    </source>
</evidence>
<comment type="caution">
    <text evidence="3">The sequence shown here is derived from an EMBL/GenBank/DDBJ whole genome shotgun (WGS) entry which is preliminary data.</text>
</comment>
<dbReference type="Gene3D" id="1.25.40.10">
    <property type="entry name" value="Tetratricopeptide repeat domain"/>
    <property type="match status" value="1"/>
</dbReference>
<keyword evidence="2" id="KW-1133">Transmembrane helix</keyword>
<dbReference type="SUPFAM" id="SSF81901">
    <property type="entry name" value="HCP-like"/>
    <property type="match status" value="1"/>
</dbReference>
<dbReference type="RefSeq" id="WP_112160497.1">
    <property type="nucleotide sequence ID" value="NZ_QKRX01000019.1"/>
</dbReference>
<dbReference type="Proteomes" id="UP000250744">
    <property type="component" value="Unassembled WGS sequence"/>
</dbReference>
<evidence type="ECO:0000313" key="4">
    <source>
        <dbReference type="Proteomes" id="UP000250744"/>
    </source>
</evidence>
<dbReference type="AlphaFoldDB" id="A0A364NHU5"/>
<evidence type="ECO:0000256" key="2">
    <source>
        <dbReference type="SAM" id="Phobius"/>
    </source>
</evidence>
<name>A0A364NHU5_9GAMM</name>
<reference evidence="3 4" key="1">
    <citation type="submission" date="2018-06" db="EMBL/GenBank/DDBJ databases">
        <title>Nitrincola tibetense sp. nov., isolated from Lake XuguoCo on Tibetan Plateau.</title>
        <authorList>
            <person name="Xing P."/>
        </authorList>
    </citation>
    <scope>NUCLEOTIDE SEQUENCE [LARGE SCALE GENOMIC DNA]</scope>
    <source>
        <strain evidence="4">xg18</strain>
    </source>
</reference>
<gene>
    <name evidence="3" type="ORF">DN062_17015</name>
</gene>
<dbReference type="OrthoDB" id="9204495at2"/>
<organism evidence="3 4">
    <name type="scientific">Nitrincola tibetensis</name>
    <dbReference type="NCBI Taxonomy" id="2219697"/>
    <lineage>
        <taxon>Bacteria</taxon>
        <taxon>Pseudomonadati</taxon>
        <taxon>Pseudomonadota</taxon>
        <taxon>Gammaproteobacteria</taxon>
        <taxon>Oceanospirillales</taxon>
        <taxon>Oceanospirillaceae</taxon>
        <taxon>Nitrincola</taxon>
    </lineage>
</organism>
<dbReference type="EMBL" id="QKRX01000019">
    <property type="protein sequence ID" value="RAU16633.1"/>
    <property type="molecule type" value="Genomic_DNA"/>
</dbReference>
<proteinExistence type="predicted"/>
<accession>A0A364NHU5</accession>